<dbReference type="RefSeq" id="WP_323248675.1">
    <property type="nucleotide sequence ID" value="NZ_JAYFUL010000011.1"/>
</dbReference>
<dbReference type="InterPro" id="IPR008969">
    <property type="entry name" value="CarboxyPept-like_regulatory"/>
</dbReference>
<dbReference type="Gene3D" id="2.40.170.20">
    <property type="entry name" value="TonB-dependent receptor, beta-barrel domain"/>
    <property type="match status" value="1"/>
</dbReference>
<accession>A0ABU5QM00</accession>
<organism evidence="5 6">
    <name type="scientific">Arcicella aquatica</name>
    <dbReference type="NCBI Taxonomy" id="217141"/>
    <lineage>
        <taxon>Bacteria</taxon>
        <taxon>Pseudomonadati</taxon>
        <taxon>Bacteroidota</taxon>
        <taxon>Cytophagia</taxon>
        <taxon>Cytophagales</taxon>
        <taxon>Flectobacillaceae</taxon>
        <taxon>Arcicella</taxon>
    </lineage>
</organism>
<proteinExistence type="predicted"/>
<dbReference type="SUPFAM" id="SSF56935">
    <property type="entry name" value="Porins"/>
    <property type="match status" value="1"/>
</dbReference>
<evidence type="ECO:0000256" key="2">
    <source>
        <dbReference type="ARBA" id="ARBA00023136"/>
    </source>
</evidence>
<evidence type="ECO:0000256" key="1">
    <source>
        <dbReference type="ARBA" id="ARBA00004442"/>
    </source>
</evidence>
<keyword evidence="2" id="KW-0472">Membrane</keyword>
<dbReference type="InterPro" id="IPR036942">
    <property type="entry name" value="Beta-barrel_TonB_sf"/>
</dbReference>
<dbReference type="Gene3D" id="2.170.130.10">
    <property type="entry name" value="TonB-dependent receptor, plug domain"/>
    <property type="match status" value="1"/>
</dbReference>
<comment type="subcellular location">
    <subcellularLocation>
        <location evidence="1">Cell outer membrane</location>
    </subcellularLocation>
</comment>
<dbReference type="PANTHER" id="PTHR40980:SF4">
    <property type="entry name" value="TONB-DEPENDENT RECEPTOR-LIKE BETA-BARREL DOMAIN-CONTAINING PROTEIN"/>
    <property type="match status" value="1"/>
</dbReference>
<feature type="domain" description="Outer membrane protein beta-barrel" evidence="4">
    <location>
        <begin position="417"/>
        <end position="816"/>
    </location>
</feature>
<keyword evidence="6" id="KW-1185">Reference proteome</keyword>
<reference evidence="5 6" key="1">
    <citation type="submission" date="2023-12" db="EMBL/GenBank/DDBJ databases">
        <title>Novel species of the genus Arcicella isolated from rivers.</title>
        <authorList>
            <person name="Lu H."/>
        </authorList>
    </citation>
    <scope>NUCLEOTIDE SEQUENCE [LARGE SCALE GENOMIC DNA]</scope>
    <source>
        <strain evidence="5 6">LMG 21963</strain>
    </source>
</reference>
<evidence type="ECO:0000259" key="4">
    <source>
        <dbReference type="Pfam" id="PF14905"/>
    </source>
</evidence>
<dbReference type="Gene3D" id="2.60.40.1120">
    <property type="entry name" value="Carboxypeptidase-like, regulatory domain"/>
    <property type="match status" value="1"/>
</dbReference>
<dbReference type="Proteomes" id="UP001304671">
    <property type="component" value="Unassembled WGS sequence"/>
</dbReference>
<protein>
    <submittedName>
        <fullName evidence="5">TonB-dependent receptor</fullName>
    </submittedName>
</protein>
<comment type="caution">
    <text evidence="5">The sequence shown here is derived from an EMBL/GenBank/DDBJ whole genome shotgun (WGS) entry which is preliminary data.</text>
</comment>
<evidence type="ECO:0000313" key="5">
    <source>
        <dbReference type="EMBL" id="MEA5257945.1"/>
    </source>
</evidence>
<evidence type="ECO:0000256" key="3">
    <source>
        <dbReference type="ARBA" id="ARBA00023237"/>
    </source>
</evidence>
<dbReference type="InterPro" id="IPR037066">
    <property type="entry name" value="Plug_dom_sf"/>
</dbReference>
<name>A0ABU5QM00_9BACT</name>
<gene>
    <name evidence="5" type="ORF">VB264_09115</name>
</gene>
<dbReference type="Pfam" id="PF13715">
    <property type="entry name" value="CarbopepD_reg_2"/>
    <property type="match status" value="1"/>
</dbReference>
<keyword evidence="5" id="KW-0675">Receptor</keyword>
<dbReference type="SUPFAM" id="SSF49464">
    <property type="entry name" value="Carboxypeptidase regulatory domain-like"/>
    <property type="match status" value="1"/>
</dbReference>
<dbReference type="PANTHER" id="PTHR40980">
    <property type="entry name" value="PLUG DOMAIN-CONTAINING PROTEIN"/>
    <property type="match status" value="1"/>
</dbReference>
<dbReference type="Pfam" id="PF14905">
    <property type="entry name" value="OMP_b-brl_3"/>
    <property type="match status" value="1"/>
</dbReference>
<sequence length="844" mass="94482">MKRNIRYSKWLIVIAFMSCNELYSQTEISYNTTKANSATSTPIVGGGKASGILLDEKKQPIPFATIKVCKAKDSTFVKGVVTASDGAFNVESLPLNQYLISISMIGYQQTAVAFNIDENNSDIKLVPIEMKLDSKLLNEVVVKSKKPLIEQQSDKIIFNVENSGLTAGNNTLELLGKAPMIFLDPASENILLKGRSGVKIMIDGRMTNLSQSDANTLLKSMPADEISKIEIITNPSAKYDAAGTSGIINIITKKGQSLGTNGSFSIGGGYSGWYHENDYGRGNTSLVINNRTEKVNLYGSLAASTNHSFSENTGFDEYYDSSDKILNYRHENQNLLTYKSNSQSFKLGMDWFLNKKTTIGFLTNGFMSTRTDHDDAKTLILKEGKTLEVTNLNSQDETSKNHRLNFNTNFKHIFDAKTGQEISADFDYSTFAREANSTINNYLKSNEGEIFSPLLLRNTLPINVDIVAGKVDYIHPLSQHAKLETGIKISDVVTDNNAQFEINTNQVWQNDASRSNHFKYSERIHAGYVNYSTSFSKYQLQAGLRVEQTISSGNSITTNTVVDRNYTQFFPSFSIMDAINDNHSLSLSYSRRIGRPTYEDLNPFIFISDRYSYQQGNPYLKPSYTTAVELSHTFKGTYTTSITYENTVDLPLEVMRRESADNRIVLNRMENIASGNFYGINFSASQSVTNWWTIDTYAGGFYGSYKTTLAGQDISNAKPYYMATIYNSFTLPNNWTFRLSGNYLSALAYGVMVQNSQYQADMGLSKSFSEKKTILKISFDDIFRTARGYYTSRLPGLASSSTNHWQSQIVRASFTYKFGSNKIKAARQRSTVTQEEQGRVNIKD</sequence>
<keyword evidence="3" id="KW-0998">Cell outer membrane</keyword>
<dbReference type="EMBL" id="JAYFUL010000011">
    <property type="protein sequence ID" value="MEA5257945.1"/>
    <property type="molecule type" value="Genomic_DNA"/>
</dbReference>
<dbReference type="InterPro" id="IPR041700">
    <property type="entry name" value="OMP_b-brl_3"/>
</dbReference>
<evidence type="ECO:0000313" key="6">
    <source>
        <dbReference type="Proteomes" id="UP001304671"/>
    </source>
</evidence>